<name>A0ABU9I8J6_9FLAO</name>
<keyword evidence="2 5" id="KW-0812">Transmembrane</keyword>
<feature type="domain" description="HMA" evidence="6">
    <location>
        <begin position="1"/>
        <end position="69"/>
    </location>
</feature>
<dbReference type="InterPro" id="IPR006121">
    <property type="entry name" value="HMA_dom"/>
</dbReference>
<feature type="transmembrane region" description="Helical" evidence="5">
    <location>
        <begin position="123"/>
        <end position="146"/>
    </location>
</feature>
<keyword evidence="8" id="KW-1185">Reference proteome</keyword>
<feature type="transmembrane region" description="Helical" evidence="5">
    <location>
        <begin position="86"/>
        <end position="103"/>
    </location>
</feature>
<evidence type="ECO:0000256" key="2">
    <source>
        <dbReference type="ARBA" id="ARBA00022692"/>
    </source>
</evidence>
<protein>
    <submittedName>
        <fullName evidence="7">MauE/DoxX family redox-associated membrane protein</fullName>
    </submittedName>
</protein>
<gene>
    <name evidence="7" type="ORF">AAEO58_11920</name>
</gene>
<dbReference type="InterPro" id="IPR009908">
    <property type="entry name" value="Methylamine_util_MauE"/>
</dbReference>
<dbReference type="Pfam" id="PF00403">
    <property type="entry name" value="HMA"/>
    <property type="match status" value="1"/>
</dbReference>
<organism evidence="7 8">
    <name type="scientific">Flavobacterium helocola</name>
    <dbReference type="NCBI Taxonomy" id="3139139"/>
    <lineage>
        <taxon>Bacteria</taxon>
        <taxon>Pseudomonadati</taxon>
        <taxon>Bacteroidota</taxon>
        <taxon>Flavobacteriia</taxon>
        <taxon>Flavobacteriales</taxon>
        <taxon>Flavobacteriaceae</taxon>
        <taxon>Flavobacterium</taxon>
    </lineage>
</organism>
<keyword evidence="3 5" id="KW-1133">Transmembrane helix</keyword>
<accession>A0ABU9I8J6</accession>
<proteinExistence type="predicted"/>
<evidence type="ECO:0000256" key="1">
    <source>
        <dbReference type="ARBA" id="ARBA00004141"/>
    </source>
</evidence>
<evidence type="ECO:0000256" key="5">
    <source>
        <dbReference type="SAM" id="Phobius"/>
    </source>
</evidence>
<feature type="transmembrane region" description="Helical" evidence="5">
    <location>
        <begin position="185"/>
        <end position="203"/>
    </location>
</feature>
<dbReference type="SUPFAM" id="SSF55008">
    <property type="entry name" value="HMA, heavy metal-associated domain"/>
    <property type="match status" value="1"/>
</dbReference>
<evidence type="ECO:0000259" key="6">
    <source>
        <dbReference type="PROSITE" id="PS50846"/>
    </source>
</evidence>
<dbReference type="PROSITE" id="PS50846">
    <property type="entry name" value="HMA_2"/>
    <property type="match status" value="1"/>
</dbReference>
<evidence type="ECO:0000256" key="3">
    <source>
        <dbReference type="ARBA" id="ARBA00022989"/>
    </source>
</evidence>
<dbReference type="Pfam" id="PF07291">
    <property type="entry name" value="MauE"/>
    <property type="match status" value="1"/>
</dbReference>
<feature type="transmembrane region" description="Helical" evidence="5">
    <location>
        <begin position="215"/>
        <end position="243"/>
    </location>
</feature>
<evidence type="ECO:0000313" key="8">
    <source>
        <dbReference type="Proteomes" id="UP001393056"/>
    </source>
</evidence>
<dbReference type="Gene3D" id="3.30.70.100">
    <property type="match status" value="1"/>
</dbReference>
<dbReference type="RefSeq" id="WP_341683609.1">
    <property type="nucleotide sequence ID" value="NZ_JBBYHT010000006.1"/>
</dbReference>
<dbReference type="Proteomes" id="UP001393056">
    <property type="component" value="Unassembled WGS sequence"/>
</dbReference>
<comment type="subcellular location">
    <subcellularLocation>
        <location evidence="1">Membrane</location>
        <topology evidence="1">Multi-pass membrane protein</topology>
    </subcellularLocation>
</comment>
<evidence type="ECO:0000313" key="7">
    <source>
        <dbReference type="EMBL" id="MEL1248750.1"/>
    </source>
</evidence>
<evidence type="ECO:0000256" key="4">
    <source>
        <dbReference type="ARBA" id="ARBA00023136"/>
    </source>
</evidence>
<keyword evidence="4 5" id="KW-0472">Membrane</keyword>
<dbReference type="EMBL" id="JBBYHT010000006">
    <property type="protein sequence ID" value="MEL1248750.1"/>
    <property type="molecule type" value="Genomic_DNA"/>
</dbReference>
<dbReference type="CDD" id="cd00371">
    <property type="entry name" value="HMA"/>
    <property type="match status" value="1"/>
</dbReference>
<dbReference type="InterPro" id="IPR036163">
    <property type="entry name" value="HMA_dom_sf"/>
</dbReference>
<comment type="caution">
    <text evidence="7">The sequence shown here is derived from an EMBL/GenBank/DDBJ whole genome shotgun (WGS) entry which is preliminary data.</text>
</comment>
<reference evidence="7 8" key="1">
    <citation type="submission" date="2024-04" db="EMBL/GenBank/DDBJ databases">
        <title>Flavobacterium sp. DGU41 16S ribosomal RNA gene Genome sequencing and assembly.</title>
        <authorList>
            <person name="Park S."/>
        </authorList>
    </citation>
    <scope>NUCLEOTIDE SEQUENCE [LARGE SCALE GENOMIC DNA]</scope>
    <source>
        <strain evidence="7 8">DGU41</strain>
    </source>
</reference>
<feature type="transmembrane region" description="Helical" evidence="5">
    <location>
        <begin position="158"/>
        <end position="179"/>
    </location>
</feature>
<sequence length="244" mass="27683">MKHTYKITGMTCISCEEKVKNSLLQVKNVTSVTVSKDTELVIITMDKHVALNDLKEALDTKYNIETPAEVEVNEEVKSWFEIYKPILLIFFYIVLVTTIMALQSMKSNQMEPTEIVMKWMNHFMGGFFLAFSFFKLLDLNGFAASYKMYDIIAKKIPFWAYLYPFVELGLGLSFLSNLFPLVTNSITFIVMSISIIGVLQAVLNKKKIQCACLGAVFNLPMSTITIIEDALMILMSGIMVFVLI</sequence>